<dbReference type="eggNOG" id="ENOG502SXYA">
    <property type="taxonomic scope" value="Eukaryota"/>
</dbReference>
<keyword evidence="3" id="KW-1185">Reference proteome</keyword>
<dbReference type="EMBL" id="KB445578">
    <property type="protein sequence ID" value="EMD90528.1"/>
    <property type="molecule type" value="Genomic_DNA"/>
</dbReference>
<sequence>MASILTTARLVCKDAQARQKAIESFQKIIDYTTPNEPEVLQYVCALPYDDEAGNEIYMIEEYANQAASDAHMVAKPVQDLIQLFATGEILAQPPEVHNCPIVNKTMLGSTLSISSIPVIALLNVPSKPNESIKLRRDWEGFFGKAVSDLEGLGAILVSEDKEAKSIRIEGVLQDDDAFTEFQRVVTANKTDTVEMVRIRPVCGFVGRVAKSKL</sequence>
<dbReference type="OMA" id="EIYMIEE"/>
<organism evidence="2 3">
    <name type="scientific">Cochliobolus heterostrophus (strain C5 / ATCC 48332 / race O)</name>
    <name type="common">Southern corn leaf blight fungus</name>
    <name type="synonym">Bipolaris maydis</name>
    <dbReference type="NCBI Taxonomy" id="701091"/>
    <lineage>
        <taxon>Eukaryota</taxon>
        <taxon>Fungi</taxon>
        <taxon>Dikarya</taxon>
        <taxon>Ascomycota</taxon>
        <taxon>Pezizomycotina</taxon>
        <taxon>Dothideomycetes</taxon>
        <taxon>Pleosporomycetidae</taxon>
        <taxon>Pleosporales</taxon>
        <taxon>Pleosporineae</taxon>
        <taxon>Pleosporaceae</taxon>
        <taxon>Bipolaris</taxon>
    </lineage>
</organism>
<proteinExistence type="predicted"/>
<dbReference type="InterPro" id="IPR007138">
    <property type="entry name" value="ABM_dom"/>
</dbReference>
<evidence type="ECO:0000313" key="2">
    <source>
        <dbReference type="EMBL" id="EMD90528.1"/>
    </source>
</evidence>
<dbReference type="HOGENOM" id="CLU_111686_0_0_1"/>
<dbReference type="Pfam" id="PF03992">
    <property type="entry name" value="ABM"/>
    <property type="match status" value="1"/>
</dbReference>
<reference evidence="2 3" key="1">
    <citation type="journal article" date="2012" name="PLoS Pathog.">
        <title>Diverse lifestyles and strategies of plant pathogenesis encoded in the genomes of eighteen Dothideomycetes fungi.</title>
        <authorList>
            <person name="Ohm R.A."/>
            <person name="Feau N."/>
            <person name="Henrissat B."/>
            <person name="Schoch C.L."/>
            <person name="Horwitz B.A."/>
            <person name="Barry K.W."/>
            <person name="Condon B.J."/>
            <person name="Copeland A.C."/>
            <person name="Dhillon B."/>
            <person name="Glaser F."/>
            <person name="Hesse C.N."/>
            <person name="Kosti I."/>
            <person name="LaButti K."/>
            <person name="Lindquist E.A."/>
            <person name="Lucas S."/>
            <person name="Salamov A.A."/>
            <person name="Bradshaw R.E."/>
            <person name="Ciuffetti L."/>
            <person name="Hamelin R.C."/>
            <person name="Kema G.H.J."/>
            <person name="Lawrence C."/>
            <person name="Scott J.A."/>
            <person name="Spatafora J.W."/>
            <person name="Turgeon B.G."/>
            <person name="de Wit P.J.G.M."/>
            <person name="Zhong S."/>
            <person name="Goodwin S.B."/>
            <person name="Grigoriev I.V."/>
        </authorList>
    </citation>
    <scope>NUCLEOTIDE SEQUENCE [LARGE SCALE GENOMIC DNA]</scope>
    <source>
        <strain evidence="3">C5 / ATCC 48332 / race O</strain>
    </source>
</reference>
<dbReference type="PANTHER" id="PTHR40624">
    <property type="entry name" value="BIOSYNTHESIS MONOOXYGENASE, PUTATIVE (AFU_ORTHOLOGUE AFUA_1G12025)-RELATED"/>
    <property type="match status" value="1"/>
</dbReference>
<feature type="domain" description="ABM" evidence="1">
    <location>
        <begin position="17"/>
        <end position="78"/>
    </location>
</feature>
<reference evidence="3" key="2">
    <citation type="journal article" date="2013" name="PLoS Genet.">
        <title>Comparative genome structure, secondary metabolite, and effector coding capacity across Cochliobolus pathogens.</title>
        <authorList>
            <person name="Condon B.J."/>
            <person name="Leng Y."/>
            <person name="Wu D."/>
            <person name="Bushley K.E."/>
            <person name="Ohm R.A."/>
            <person name="Otillar R."/>
            <person name="Martin J."/>
            <person name="Schackwitz W."/>
            <person name="Grimwood J."/>
            <person name="MohdZainudin N."/>
            <person name="Xue C."/>
            <person name="Wang R."/>
            <person name="Manning V.A."/>
            <person name="Dhillon B."/>
            <person name="Tu Z.J."/>
            <person name="Steffenson B.J."/>
            <person name="Salamov A."/>
            <person name="Sun H."/>
            <person name="Lowry S."/>
            <person name="LaButti K."/>
            <person name="Han J."/>
            <person name="Copeland A."/>
            <person name="Lindquist E."/>
            <person name="Barry K."/>
            <person name="Schmutz J."/>
            <person name="Baker S.E."/>
            <person name="Ciuffetti L.M."/>
            <person name="Grigoriev I.V."/>
            <person name="Zhong S."/>
            <person name="Turgeon B.G."/>
        </authorList>
    </citation>
    <scope>NUCLEOTIDE SEQUENCE [LARGE SCALE GENOMIC DNA]</scope>
    <source>
        <strain evidence="3">C5 / ATCC 48332 / race O</strain>
    </source>
</reference>
<evidence type="ECO:0000313" key="3">
    <source>
        <dbReference type="Proteomes" id="UP000016936"/>
    </source>
</evidence>
<gene>
    <name evidence="2" type="ORF">COCHEDRAFT_1179429</name>
</gene>
<name>M2URK2_COCH5</name>
<accession>M2URK2</accession>
<dbReference type="OrthoDB" id="4520428at2759"/>
<protein>
    <recommendedName>
        <fullName evidence="1">ABM domain-containing protein</fullName>
    </recommendedName>
</protein>
<dbReference type="InterPro" id="IPR011008">
    <property type="entry name" value="Dimeric_a/b-barrel"/>
</dbReference>
<evidence type="ECO:0000259" key="1">
    <source>
        <dbReference type="Pfam" id="PF03992"/>
    </source>
</evidence>
<dbReference type="Proteomes" id="UP000016936">
    <property type="component" value="Unassembled WGS sequence"/>
</dbReference>
<dbReference type="Gene3D" id="3.30.70.100">
    <property type="match status" value="1"/>
</dbReference>
<dbReference type="AlphaFoldDB" id="M2URK2"/>
<dbReference type="SUPFAM" id="SSF54909">
    <property type="entry name" value="Dimeric alpha+beta barrel"/>
    <property type="match status" value="1"/>
</dbReference>
<dbReference type="PANTHER" id="PTHR40624:SF1">
    <property type="entry name" value="BIOSYNTHESIS MONOOXYGENASE, PUTATIVE (AFU_ORTHOLOGUE AFUA_1G12025)-RELATED"/>
    <property type="match status" value="1"/>
</dbReference>